<accession>A0A0N0NMM8</accession>
<protein>
    <submittedName>
        <fullName evidence="1">Uncharacterized protein</fullName>
    </submittedName>
</protein>
<dbReference type="AlphaFoldDB" id="A0A0N0NMM8"/>
<proteinExistence type="predicted"/>
<dbReference type="VEuPathDB" id="FungiDB:AB675_7707"/>
<evidence type="ECO:0000313" key="2">
    <source>
        <dbReference type="Proteomes" id="UP000038010"/>
    </source>
</evidence>
<reference evidence="1 2" key="1">
    <citation type="submission" date="2015-06" db="EMBL/GenBank/DDBJ databases">
        <title>Draft genome of the ant-associated black yeast Phialophora attae CBS 131958.</title>
        <authorList>
            <person name="Moreno L.F."/>
            <person name="Stielow B.J."/>
            <person name="de Hoog S."/>
            <person name="Vicente V.A."/>
            <person name="Weiss V.A."/>
            <person name="de Vries M."/>
            <person name="Cruz L.M."/>
            <person name="Souza E.M."/>
        </authorList>
    </citation>
    <scope>NUCLEOTIDE SEQUENCE [LARGE SCALE GENOMIC DNA]</scope>
    <source>
        <strain evidence="1 2">CBS 131958</strain>
    </source>
</reference>
<dbReference type="RefSeq" id="XP_018000352.1">
    <property type="nucleotide sequence ID" value="XM_018148097.1"/>
</dbReference>
<gene>
    <name evidence="1" type="ORF">AB675_7707</name>
</gene>
<sequence>MCVTSEEYYLHCGHAIHNHKPCLTSAKYDAQLSNNFCKRTYRSTDFKITLCDRCNVLLGHEVLPTLDPASPLVWMNNVYRASLIMKPEPRDQAVDDSWEMVVLNDARQKVEKKRSPSRGEHVPLDRKCKVVLHEMKLARLLPSDIQKDL</sequence>
<dbReference type="Proteomes" id="UP000038010">
    <property type="component" value="Unassembled WGS sequence"/>
</dbReference>
<dbReference type="EMBL" id="LFJN01000012">
    <property type="protein sequence ID" value="KPI40389.1"/>
    <property type="molecule type" value="Genomic_DNA"/>
</dbReference>
<name>A0A0N0NMM8_9EURO</name>
<comment type="caution">
    <text evidence="1">The sequence shown here is derived from an EMBL/GenBank/DDBJ whole genome shotgun (WGS) entry which is preliminary data.</text>
</comment>
<keyword evidence="2" id="KW-1185">Reference proteome</keyword>
<evidence type="ECO:0000313" key="1">
    <source>
        <dbReference type="EMBL" id="KPI40389.1"/>
    </source>
</evidence>
<dbReference type="GeneID" id="28739976"/>
<organism evidence="1 2">
    <name type="scientific">Cyphellophora attinorum</name>
    <dbReference type="NCBI Taxonomy" id="1664694"/>
    <lineage>
        <taxon>Eukaryota</taxon>
        <taxon>Fungi</taxon>
        <taxon>Dikarya</taxon>
        <taxon>Ascomycota</taxon>
        <taxon>Pezizomycotina</taxon>
        <taxon>Eurotiomycetes</taxon>
        <taxon>Chaetothyriomycetidae</taxon>
        <taxon>Chaetothyriales</taxon>
        <taxon>Cyphellophoraceae</taxon>
        <taxon>Cyphellophora</taxon>
    </lineage>
</organism>